<feature type="region of interest" description="Disordered" evidence="2">
    <location>
        <begin position="366"/>
        <end position="386"/>
    </location>
</feature>
<feature type="region of interest" description="Disordered" evidence="2">
    <location>
        <begin position="127"/>
        <end position="258"/>
    </location>
</feature>
<dbReference type="InterPro" id="IPR039725">
    <property type="entry name" value="CC2D1A/B"/>
</dbReference>
<evidence type="ECO:0000256" key="2">
    <source>
        <dbReference type="SAM" id="MobiDB-lite"/>
    </source>
</evidence>
<accession>A0A4P9WZG9</accession>
<feature type="domain" description="C2" evidence="3">
    <location>
        <begin position="499"/>
        <end position="630"/>
    </location>
</feature>
<dbReference type="PANTHER" id="PTHR13076:SF9">
    <property type="entry name" value="COILED-COIL AND C2 DOMAIN-CONTAINING PROTEIN 1-LIKE"/>
    <property type="match status" value="1"/>
</dbReference>
<dbReference type="Gene3D" id="2.60.40.150">
    <property type="entry name" value="C2 domain"/>
    <property type="match status" value="1"/>
</dbReference>
<dbReference type="PANTHER" id="PTHR13076">
    <property type="entry name" value="COILED-COIL AND C2 DOMAIN-CONTAINING PROTEIN 1-LIKE"/>
    <property type="match status" value="1"/>
</dbReference>
<comment type="similarity">
    <text evidence="1">Belongs to the CC2D1 family.</text>
</comment>
<feature type="compositionally biased region" description="Low complexity" evidence="2">
    <location>
        <begin position="789"/>
        <end position="811"/>
    </location>
</feature>
<protein>
    <recommendedName>
        <fullName evidence="3">C2 domain-containing protein</fullName>
    </recommendedName>
</protein>
<dbReference type="EMBL" id="ML009132">
    <property type="protein sequence ID" value="RKO97985.1"/>
    <property type="molecule type" value="Genomic_DNA"/>
</dbReference>
<feature type="region of interest" description="Disordered" evidence="2">
    <location>
        <begin position="405"/>
        <end position="434"/>
    </location>
</feature>
<dbReference type="InterPro" id="IPR000008">
    <property type="entry name" value="C2_dom"/>
</dbReference>
<feature type="region of interest" description="Disordered" evidence="2">
    <location>
        <begin position="60"/>
        <end position="85"/>
    </location>
</feature>
<proteinExistence type="inferred from homology"/>
<gene>
    <name evidence="4" type="ORF">CAUPRSCDRAFT_10388</name>
</gene>
<dbReference type="InterPro" id="IPR035892">
    <property type="entry name" value="C2_domain_sf"/>
</dbReference>
<name>A0A4P9WZG9_9FUNG</name>
<dbReference type="PROSITE" id="PS50004">
    <property type="entry name" value="C2"/>
    <property type="match status" value="1"/>
</dbReference>
<dbReference type="SUPFAM" id="SSF49562">
    <property type="entry name" value="C2 domain (Calcium/lipid-binding domain, CaLB)"/>
    <property type="match status" value="1"/>
</dbReference>
<dbReference type="GO" id="GO:0001227">
    <property type="term" value="F:DNA-binding transcription repressor activity, RNA polymerase II-specific"/>
    <property type="evidence" value="ECO:0007669"/>
    <property type="project" value="InterPro"/>
</dbReference>
<organism evidence="4 5">
    <name type="scientific">Caulochytrium protostelioides</name>
    <dbReference type="NCBI Taxonomy" id="1555241"/>
    <lineage>
        <taxon>Eukaryota</taxon>
        <taxon>Fungi</taxon>
        <taxon>Fungi incertae sedis</taxon>
        <taxon>Chytridiomycota</taxon>
        <taxon>Chytridiomycota incertae sedis</taxon>
        <taxon>Chytridiomycetes</taxon>
        <taxon>Caulochytriales</taxon>
        <taxon>Caulochytriaceae</taxon>
        <taxon>Caulochytrium</taxon>
    </lineage>
</organism>
<feature type="compositionally biased region" description="Low complexity" evidence="2">
    <location>
        <begin position="710"/>
        <end position="781"/>
    </location>
</feature>
<feature type="region of interest" description="Disordered" evidence="2">
    <location>
        <begin position="1"/>
        <end position="21"/>
    </location>
</feature>
<feature type="compositionally biased region" description="Low complexity" evidence="2">
    <location>
        <begin position="205"/>
        <end position="228"/>
    </location>
</feature>
<evidence type="ECO:0000313" key="5">
    <source>
        <dbReference type="Proteomes" id="UP000268535"/>
    </source>
</evidence>
<dbReference type="SMART" id="SM00685">
    <property type="entry name" value="DM14"/>
    <property type="match status" value="1"/>
</dbReference>
<dbReference type="InterPro" id="IPR006608">
    <property type="entry name" value="CC2D1A/B_DM14"/>
</dbReference>
<feature type="region of interest" description="Disordered" evidence="2">
    <location>
        <begin position="710"/>
        <end position="811"/>
    </location>
</feature>
<feature type="compositionally biased region" description="Low complexity" evidence="2">
    <location>
        <begin position="163"/>
        <end position="190"/>
    </location>
</feature>
<evidence type="ECO:0000313" key="4">
    <source>
        <dbReference type="EMBL" id="RKO97985.1"/>
    </source>
</evidence>
<dbReference type="AlphaFoldDB" id="A0A4P9WZG9"/>
<evidence type="ECO:0000259" key="3">
    <source>
        <dbReference type="PROSITE" id="PS50004"/>
    </source>
</evidence>
<feature type="compositionally biased region" description="Low complexity" evidence="2">
    <location>
        <begin position="143"/>
        <end position="155"/>
    </location>
</feature>
<evidence type="ECO:0000256" key="1">
    <source>
        <dbReference type="ARBA" id="ARBA00010672"/>
    </source>
</evidence>
<reference evidence="5" key="1">
    <citation type="journal article" date="2018" name="Nat. Microbiol.">
        <title>Leveraging single-cell genomics to expand the fungal tree of life.</title>
        <authorList>
            <person name="Ahrendt S.R."/>
            <person name="Quandt C.A."/>
            <person name="Ciobanu D."/>
            <person name="Clum A."/>
            <person name="Salamov A."/>
            <person name="Andreopoulos B."/>
            <person name="Cheng J.F."/>
            <person name="Woyke T."/>
            <person name="Pelin A."/>
            <person name="Henrissat B."/>
            <person name="Reynolds N.K."/>
            <person name="Benny G.L."/>
            <person name="Smith M.E."/>
            <person name="James T.Y."/>
            <person name="Grigoriev I.V."/>
        </authorList>
    </citation>
    <scope>NUCLEOTIDE SEQUENCE [LARGE SCALE GENOMIC DNA]</scope>
    <source>
        <strain evidence="5">ATCC 52028</strain>
    </source>
</reference>
<dbReference type="Proteomes" id="UP000268535">
    <property type="component" value="Unassembled WGS sequence"/>
</dbReference>
<sequence>MWSRSKPKAAAAPSARTATAAPADFEINLEANDFALNDADLKDESLLAELRALEGDLAAAAPPKAKAQPPPAKAPAARHRTAAAADDAYDPEVHAALQVASDDLPDVAFTDEDMNDPELLKALQAIGGHPEPVATDDDEVAEPESAAPASARSSAGLATTLQPASEPARRAPSAVDAAAALTASAPSSASEQALSQPLATPTPPATFDAPAPSSTFTRVSPSGSSASLSPPPPRDDTQEDEAPAAVSRTPSTETMDLAPEYQVTCTDLATVIKYISLTKIKAVNLKRGGDIPSAQKALAHMKALEARKEALMASNATKPWKDRRSEYQQAALQAKRAGQMDAARQYLVTAQRITRELEALEAGAIEPSFPLPGPPSSDPSASAAVAAPPTAGAVPAAAAGAAATKGAATQPRAQPLQVQTAGSPPRGAGTSEGYGNLDGVIRQLEKQIMLCGKIAAYYLRNNDKPRALLFHKAKKSQQPDLETLKLIKDSLVPKLTLQPVYYVMENIHEDLASDELEVLVVSGNNLGGKLVSSSEVTPYVRFDLGFGDEAAPLVGETPAVRAHNPQWGLSKKFHIERNRGLARAFERKKATFDVFHSRGVLSFLRKPIPLGRAAVSLTPLLNESEIVQTLALQDPATPRRTAEGTIDIRIRLRQPLIKPEVVARSERWIVLQSHVDAGMRPTHLELPFDASGQPFASHHALATTPSDIASSAAVTTPPTGASSAPRPPSAASTPRAGASSTTPAAAAAVTPASVTSSRRPLSAAAPGTATSAAVSGAAKPVAKPPAKPPANAAAKPAAKPAGAAATDAPAAAPADREAALETLKGMFYDATMVASNAVFETEVQQMAAQIARLARLRGGDAVAAEEEREALEARKIAFEARATLLVALVNAGKLDVPTYLVQLRAFADLTRQHLRAFQRLEAAELVTAATQRLSLIEKEIAEVNEA</sequence>